<evidence type="ECO:0000313" key="3">
    <source>
        <dbReference type="Proteomes" id="UP000250140"/>
    </source>
</evidence>
<dbReference type="SUPFAM" id="SSF56112">
    <property type="entry name" value="Protein kinase-like (PK-like)"/>
    <property type="match status" value="1"/>
</dbReference>
<dbReference type="OrthoDB" id="2906425at2759"/>
<keyword evidence="3" id="KW-1185">Reference proteome</keyword>
<feature type="non-terminal residue" evidence="2">
    <location>
        <position position="1"/>
    </location>
</feature>
<dbReference type="EMBL" id="KV749864">
    <property type="protein sequence ID" value="OCL07468.1"/>
    <property type="molecule type" value="Genomic_DNA"/>
</dbReference>
<dbReference type="PANTHER" id="PTHR21310">
    <property type="entry name" value="AMINOGLYCOSIDE PHOSPHOTRANSFERASE-RELATED-RELATED"/>
    <property type="match status" value="1"/>
</dbReference>
<dbReference type="PANTHER" id="PTHR21310:SF15">
    <property type="entry name" value="AMINOGLYCOSIDE PHOSPHOTRANSFERASE DOMAIN-CONTAINING PROTEIN"/>
    <property type="match status" value="1"/>
</dbReference>
<dbReference type="Proteomes" id="UP000250140">
    <property type="component" value="Unassembled WGS sequence"/>
</dbReference>
<organism evidence="2 3">
    <name type="scientific">Glonium stellatum</name>
    <dbReference type="NCBI Taxonomy" id="574774"/>
    <lineage>
        <taxon>Eukaryota</taxon>
        <taxon>Fungi</taxon>
        <taxon>Dikarya</taxon>
        <taxon>Ascomycota</taxon>
        <taxon>Pezizomycotina</taxon>
        <taxon>Dothideomycetes</taxon>
        <taxon>Pleosporomycetidae</taxon>
        <taxon>Gloniales</taxon>
        <taxon>Gloniaceae</taxon>
        <taxon>Glonium</taxon>
    </lineage>
</organism>
<feature type="domain" description="Aminoglycoside phosphotransferase" evidence="1">
    <location>
        <begin position="115"/>
        <end position="154"/>
    </location>
</feature>
<dbReference type="Pfam" id="PF01636">
    <property type="entry name" value="APH"/>
    <property type="match status" value="1"/>
</dbReference>
<proteinExistence type="predicted"/>
<evidence type="ECO:0000313" key="2">
    <source>
        <dbReference type="EMBL" id="OCL07468.1"/>
    </source>
</evidence>
<gene>
    <name evidence="2" type="ORF">AOQ84DRAFT_341811</name>
</gene>
<accession>A0A8E2F012</accession>
<dbReference type="Gene3D" id="3.90.1200.10">
    <property type="match status" value="1"/>
</dbReference>
<dbReference type="AlphaFoldDB" id="A0A8E2F012"/>
<sequence length="167" mass="19140">IKRDLSERELIRRLNNDVLRPFWAKERLQIEFATIKSIISETTIPVPECQLYIKDGHLHLETKRITNGVLLEDIEEASRPAAVTAVNEQINSTIPLQLRSPRRNYIGSVDTNDCFVLCHNDFGSQNIFVRPETFEIIGIIEWEFAGFSPPYFELPLWRVCSGGPAVD</sequence>
<protein>
    <recommendedName>
        <fullName evidence="1">Aminoglycoside phosphotransferase domain-containing protein</fullName>
    </recommendedName>
</protein>
<evidence type="ECO:0000259" key="1">
    <source>
        <dbReference type="Pfam" id="PF01636"/>
    </source>
</evidence>
<dbReference type="InterPro" id="IPR051678">
    <property type="entry name" value="AGP_Transferase"/>
</dbReference>
<name>A0A8E2F012_9PEZI</name>
<reference evidence="2 3" key="1">
    <citation type="journal article" date="2016" name="Nat. Commun.">
        <title>Ectomycorrhizal ecology is imprinted in the genome of the dominant symbiotic fungus Cenococcum geophilum.</title>
        <authorList>
            <consortium name="DOE Joint Genome Institute"/>
            <person name="Peter M."/>
            <person name="Kohler A."/>
            <person name="Ohm R.A."/>
            <person name="Kuo A."/>
            <person name="Krutzmann J."/>
            <person name="Morin E."/>
            <person name="Arend M."/>
            <person name="Barry K.W."/>
            <person name="Binder M."/>
            <person name="Choi C."/>
            <person name="Clum A."/>
            <person name="Copeland A."/>
            <person name="Grisel N."/>
            <person name="Haridas S."/>
            <person name="Kipfer T."/>
            <person name="LaButti K."/>
            <person name="Lindquist E."/>
            <person name="Lipzen A."/>
            <person name="Maire R."/>
            <person name="Meier B."/>
            <person name="Mihaltcheva S."/>
            <person name="Molinier V."/>
            <person name="Murat C."/>
            <person name="Poggeler S."/>
            <person name="Quandt C.A."/>
            <person name="Sperisen C."/>
            <person name="Tritt A."/>
            <person name="Tisserant E."/>
            <person name="Crous P.W."/>
            <person name="Henrissat B."/>
            <person name="Nehls U."/>
            <person name="Egli S."/>
            <person name="Spatafora J.W."/>
            <person name="Grigoriev I.V."/>
            <person name="Martin F.M."/>
        </authorList>
    </citation>
    <scope>NUCLEOTIDE SEQUENCE [LARGE SCALE GENOMIC DNA]</scope>
    <source>
        <strain evidence="2 3">CBS 207.34</strain>
    </source>
</reference>
<dbReference type="InterPro" id="IPR011009">
    <property type="entry name" value="Kinase-like_dom_sf"/>
</dbReference>
<dbReference type="InterPro" id="IPR002575">
    <property type="entry name" value="Aminoglycoside_PTrfase"/>
</dbReference>